<reference evidence="1" key="1">
    <citation type="journal article" date="2015" name="Nature">
        <title>Complex archaea that bridge the gap between prokaryotes and eukaryotes.</title>
        <authorList>
            <person name="Spang A."/>
            <person name="Saw J.H."/>
            <person name="Jorgensen S.L."/>
            <person name="Zaremba-Niedzwiedzka K."/>
            <person name="Martijn J."/>
            <person name="Lind A.E."/>
            <person name="van Eijk R."/>
            <person name="Schleper C."/>
            <person name="Guy L."/>
            <person name="Ettema T.J."/>
        </authorList>
    </citation>
    <scope>NUCLEOTIDE SEQUENCE</scope>
</reference>
<protein>
    <submittedName>
        <fullName evidence="1">Uncharacterized protein</fullName>
    </submittedName>
</protein>
<dbReference type="AlphaFoldDB" id="A0A0F9HCV9"/>
<comment type="caution">
    <text evidence="1">The sequence shown here is derived from an EMBL/GenBank/DDBJ whole genome shotgun (WGS) entry which is preliminary data.</text>
</comment>
<dbReference type="EMBL" id="LAZR01025115">
    <property type="protein sequence ID" value="KKL72942.1"/>
    <property type="molecule type" value="Genomic_DNA"/>
</dbReference>
<proteinExistence type="predicted"/>
<organism evidence="1">
    <name type="scientific">marine sediment metagenome</name>
    <dbReference type="NCBI Taxonomy" id="412755"/>
    <lineage>
        <taxon>unclassified sequences</taxon>
        <taxon>metagenomes</taxon>
        <taxon>ecological metagenomes</taxon>
    </lineage>
</organism>
<sequence length="84" mass="9532">MIYECEGCAHGEHDTNCQYAKRPRHWHNTDGRLVTDDLGHNVTLWLIELGYDAWLGIDRIGRGIPPVLLKFANSPVPIPQLKTP</sequence>
<name>A0A0F9HCV9_9ZZZZ</name>
<accession>A0A0F9HCV9</accession>
<evidence type="ECO:0000313" key="1">
    <source>
        <dbReference type="EMBL" id="KKL72942.1"/>
    </source>
</evidence>
<gene>
    <name evidence="1" type="ORF">LCGC14_2079880</name>
</gene>